<evidence type="ECO:0000256" key="3">
    <source>
        <dbReference type="ARBA" id="ARBA00022701"/>
    </source>
</evidence>
<dbReference type="Gene3D" id="3.40.850.10">
    <property type="entry name" value="Kinesin motor domain"/>
    <property type="match status" value="1"/>
</dbReference>
<dbReference type="CDD" id="cd01371">
    <property type="entry name" value="KISc_KIF3"/>
    <property type="match status" value="1"/>
</dbReference>
<accession>D7G8G5</accession>
<keyword evidence="5 9" id="KW-0067">ATP-binding</keyword>
<dbReference type="SMART" id="SM00129">
    <property type="entry name" value="KISc"/>
    <property type="match status" value="1"/>
</dbReference>
<dbReference type="FunFam" id="3.40.850.10:FF:000029">
    <property type="entry name" value="Kinesin-like protein KIF17"/>
    <property type="match status" value="1"/>
</dbReference>
<evidence type="ECO:0000256" key="12">
    <source>
        <dbReference type="SAM" id="MobiDB-lite"/>
    </source>
</evidence>
<dbReference type="AlphaFoldDB" id="D7G8G5"/>
<protein>
    <recommendedName>
        <fullName evidence="10">Kinesin-like protein</fullName>
    </recommendedName>
</protein>
<comment type="subcellular location">
    <subcellularLocation>
        <location evidence="1">Cytoplasm</location>
        <location evidence="1">Cytoskeleton</location>
    </subcellularLocation>
</comment>
<feature type="compositionally biased region" description="Basic residues" evidence="12">
    <location>
        <begin position="755"/>
        <end position="770"/>
    </location>
</feature>
<dbReference type="OMA" id="NMRKHIE"/>
<feature type="coiled-coil region" evidence="11">
    <location>
        <begin position="406"/>
        <end position="584"/>
    </location>
</feature>
<evidence type="ECO:0000259" key="13">
    <source>
        <dbReference type="PROSITE" id="PS50067"/>
    </source>
</evidence>
<dbReference type="EMBL" id="FN649742">
    <property type="protein sequence ID" value="CBJ28010.1"/>
    <property type="molecule type" value="Genomic_DNA"/>
</dbReference>
<dbReference type="GO" id="GO:0008017">
    <property type="term" value="F:microtubule binding"/>
    <property type="evidence" value="ECO:0007669"/>
    <property type="project" value="InterPro"/>
</dbReference>
<dbReference type="InterPro" id="IPR027417">
    <property type="entry name" value="P-loop_NTPase"/>
</dbReference>
<dbReference type="GO" id="GO:0005874">
    <property type="term" value="C:microtubule"/>
    <property type="evidence" value="ECO:0007669"/>
    <property type="project" value="UniProtKB-KW"/>
</dbReference>
<comment type="similarity">
    <text evidence="9 10">Belongs to the TRAFAC class myosin-kinesin ATPase superfamily. Kinesin family.</text>
</comment>
<evidence type="ECO:0000256" key="5">
    <source>
        <dbReference type="ARBA" id="ARBA00022840"/>
    </source>
</evidence>
<evidence type="ECO:0000313" key="15">
    <source>
        <dbReference type="Proteomes" id="UP000002630"/>
    </source>
</evidence>
<evidence type="ECO:0000256" key="8">
    <source>
        <dbReference type="ARBA" id="ARBA00023212"/>
    </source>
</evidence>
<evidence type="ECO:0000256" key="6">
    <source>
        <dbReference type="ARBA" id="ARBA00023054"/>
    </source>
</evidence>
<dbReference type="Pfam" id="PF00225">
    <property type="entry name" value="Kinesin"/>
    <property type="match status" value="1"/>
</dbReference>
<evidence type="ECO:0000256" key="11">
    <source>
        <dbReference type="SAM" id="Coils"/>
    </source>
</evidence>
<dbReference type="PROSITE" id="PS00411">
    <property type="entry name" value="KINESIN_MOTOR_1"/>
    <property type="match status" value="1"/>
</dbReference>
<feature type="domain" description="Kinesin motor" evidence="13">
    <location>
        <begin position="14"/>
        <end position="344"/>
    </location>
</feature>
<feature type="region of interest" description="Disordered" evidence="12">
    <location>
        <begin position="702"/>
        <end position="785"/>
    </location>
</feature>
<evidence type="ECO:0000256" key="2">
    <source>
        <dbReference type="ARBA" id="ARBA00022490"/>
    </source>
</evidence>
<dbReference type="EMBL" id="FN649127">
    <property type="protein sequence ID" value="CBJ28010.1"/>
    <property type="molecule type" value="Genomic_DNA"/>
</dbReference>
<dbReference type="GO" id="GO:0005524">
    <property type="term" value="F:ATP binding"/>
    <property type="evidence" value="ECO:0007669"/>
    <property type="project" value="UniProtKB-UniRule"/>
</dbReference>
<dbReference type="InterPro" id="IPR027640">
    <property type="entry name" value="Kinesin-like_fam"/>
</dbReference>
<evidence type="ECO:0000256" key="10">
    <source>
        <dbReference type="RuleBase" id="RU000394"/>
    </source>
</evidence>
<evidence type="ECO:0000256" key="1">
    <source>
        <dbReference type="ARBA" id="ARBA00004245"/>
    </source>
</evidence>
<keyword evidence="4 9" id="KW-0547">Nucleotide-binding</keyword>
<keyword evidence="8" id="KW-0206">Cytoskeleton</keyword>
<evidence type="ECO:0000256" key="7">
    <source>
        <dbReference type="ARBA" id="ARBA00023175"/>
    </source>
</evidence>
<evidence type="ECO:0000313" key="14">
    <source>
        <dbReference type="EMBL" id="CBJ28010.1"/>
    </source>
</evidence>
<evidence type="ECO:0000256" key="9">
    <source>
        <dbReference type="PROSITE-ProRule" id="PRU00283"/>
    </source>
</evidence>
<feature type="compositionally biased region" description="Gly residues" evidence="12">
    <location>
        <begin position="725"/>
        <end position="738"/>
    </location>
</feature>
<keyword evidence="6 11" id="KW-0175">Coiled coil</keyword>
<gene>
    <name evidence="14" type="ORF">Esi_0089_0048</name>
</gene>
<name>D7G8G5_ECTSI</name>
<dbReference type="eggNOG" id="KOG4280">
    <property type="taxonomic scope" value="Eukaryota"/>
</dbReference>
<proteinExistence type="inferred from homology"/>
<reference evidence="14 15" key="1">
    <citation type="journal article" date="2010" name="Nature">
        <title>The Ectocarpus genome and the independent evolution of multicellularity in brown algae.</title>
        <authorList>
            <person name="Cock J.M."/>
            <person name="Sterck L."/>
            <person name="Rouze P."/>
            <person name="Scornet D."/>
            <person name="Allen A.E."/>
            <person name="Amoutzias G."/>
            <person name="Anthouard V."/>
            <person name="Artiguenave F."/>
            <person name="Aury J.M."/>
            <person name="Badger J.H."/>
            <person name="Beszteri B."/>
            <person name="Billiau K."/>
            <person name="Bonnet E."/>
            <person name="Bothwell J.H."/>
            <person name="Bowler C."/>
            <person name="Boyen C."/>
            <person name="Brownlee C."/>
            <person name="Carrano C.J."/>
            <person name="Charrier B."/>
            <person name="Cho G.Y."/>
            <person name="Coelho S.M."/>
            <person name="Collen J."/>
            <person name="Corre E."/>
            <person name="Da Silva C."/>
            <person name="Delage L."/>
            <person name="Delaroque N."/>
            <person name="Dittami S.M."/>
            <person name="Doulbeau S."/>
            <person name="Elias M."/>
            <person name="Farnham G."/>
            <person name="Gachon C.M."/>
            <person name="Gschloessl B."/>
            <person name="Heesch S."/>
            <person name="Jabbari K."/>
            <person name="Jubin C."/>
            <person name="Kawai H."/>
            <person name="Kimura K."/>
            <person name="Kloareg B."/>
            <person name="Kupper F.C."/>
            <person name="Lang D."/>
            <person name="Le Bail A."/>
            <person name="Leblanc C."/>
            <person name="Lerouge P."/>
            <person name="Lohr M."/>
            <person name="Lopez P.J."/>
            <person name="Martens C."/>
            <person name="Maumus F."/>
            <person name="Michel G."/>
            <person name="Miranda-Saavedra D."/>
            <person name="Morales J."/>
            <person name="Moreau H."/>
            <person name="Motomura T."/>
            <person name="Nagasato C."/>
            <person name="Napoli C.A."/>
            <person name="Nelson D.R."/>
            <person name="Nyvall-Collen P."/>
            <person name="Peters A.F."/>
            <person name="Pommier C."/>
            <person name="Potin P."/>
            <person name="Poulain J."/>
            <person name="Quesneville H."/>
            <person name="Read B."/>
            <person name="Rensing S.A."/>
            <person name="Ritter A."/>
            <person name="Rousvoal S."/>
            <person name="Samanta M."/>
            <person name="Samson G."/>
            <person name="Schroeder D.C."/>
            <person name="Segurens B."/>
            <person name="Strittmatter M."/>
            <person name="Tonon T."/>
            <person name="Tregear J.W."/>
            <person name="Valentin K."/>
            <person name="von Dassow P."/>
            <person name="Yamagishi T."/>
            <person name="Van de Peer Y."/>
            <person name="Wincker P."/>
        </authorList>
    </citation>
    <scope>NUCLEOTIDE SEQUENCE [LARGE SCALE GENOMIC DNA]</scope>
    <source>
        <strain evidence="15">Ec32 / CCAP1310/4</strain>
    </source>
</reference>
<sequence>MPPNPTSEPKSDECVKVVVRIRPLSRKELQDGHKAIAEAKEDRGEIVVRNPRADAREPPKSFFFDAVFGDRSAQERVYEVCGAPLVESVLQGYNGTIFAYGQTGAGKTHTMEGYPDPPELRGIIPKSFEHIFDKIALADNVQYLVRASYLEIYNEEIRDLLSKDPKDKLELKENVDSGVYVKDLTTFVVKSAMEIDHVMQAGKKNRSVGSTMMNLTSSRSHSIFCIVVECSQSDDRGDHIRVGKLNLVDLAGSERQSKTGATGDRLKEANKINLSLSALGNVISALVDGRSLHIPYRDSKLTRLLQDSLGGNTKTVMCANAGPAEYNYDETVSTLRYANRAKNIKNKPKINEDPKDAMLREFQEEIQRLKDQLAGQGGAVDGDGESGQVIGSLGGGQGAKVVGVSEEELTKLQDDADRREKQLKQQAAEDMKKLLDAHAKTADERQALSERLESEAVERRKIEKTKGMLLGKLQAMEAKLIQGGEILDKAQRQEAELRQAQHELEHRRDQETSLARELAEKEEGITELNREFHDLEEEVEVKTKKLKKLWSKYQTAHREIKDIQEEFQQERSDMLDTIRELTRQLKLKEVVITNFVPPEEVSSVERRAQWNEEASAWLIPRLELAGNSLRMRRPVSVAGLPRPETEYARHRKGYDSNPRYKYDNIIAQDLDMPERTTQEYEGPSMTSRVQPAVVMPLDADEEEVTFSTVADTAPPQPYLQYGPDDSGGGGDRGGGAGAGDSAAGGERFSRPKSAAAKKKSSRPKSARRRRSSQEEEGIEFKDDDE</sequence>
<dbReference type="PANTHER" id="PTHR47969">
    <property type="entry name" value="CHROMOSOME-ASSOCIATED KINESIN KIF4A-RELATED"/>
    <property type="match status" value="1"/>
</dbReference>
<dbReference type="OrthoDB" id="3176171at2759"/>
<keyword evidence="2" id="KW-0963">Cytoplasm</keyword>
<feature type="region of interest" description="Disordered" evidence="12">
    <location>
        <begin position="665"/>
        <end position="687"/>
    </location>
</feature>
<keyword evidence="3 10" id="KW-0493">Microtubule</keyword>
<dbReference type="GO" id="GO:0003777">
    <property type="term" value="F:microtubule motor activity"/>
    <property type="evidence" value="ECO:0007669"/>
    <property type="project" value="InterPro"/>
</dbReference>
<dbReference type="PRINTS" id="PR00380">
    <property type="entry name" value="KINESINHEAVY"/>
</dbReference>
<dbReference type="InterPro" id="IPR036961">
    <property type="entry name" value="Kinesin_motor_dom_sf"/>
</dbReference>
<dbReference type="GO" id="GO:0007018">
    <property type="term" value="P:microtubule-based movement"/>
    <property type="evidence" value="ECO:0007669"/>
    <property type="project" value="InterPro"/>
</dbReference>
<keyword evidence="7 9" id="KW-0505">Motor protein</keyword>
<dbReference type="InParanoid" id="D7G8G5"/>
<dbReference type="PANTHER" id="PTHR47969:SF21">
    <property type="entry name" value="KINESIN-LIKE PROTEIN"/>
    <property type="match status" value="1"/>
</dbReference>
<feature type="region of interest" description="Disordered" evidence="12">
    <location>
        <begin position="375"/>
        <end position="398"/>
    </location>
</feature>
<dbReference type="STRING" id="2880.D7G8G5"/>
<feature type="binding site" evidence="9">
    <location>
        <begin position="101"/>
        <end position="108"/>
    </location>
    <ligand>
        <name>ATP</name>
        <dbReference type="ChEBI" id="CHEBI:30616"/>
    </ligand>
</feature>
<feature type="compositionally biased region" description="Acidic residues" evidence="12">
    <location>
        <begin position="774"/>
        <end position="785"/>
    </location>
</feature>
<dbReference type="PROSITE" id="PS50067">
    <property type="entry name" value="KINESIN_MOTOR_2"/>
    <property type="match status" value="1"/>
</dbReference>
<dbReference type="InterPro" id="IPR001752">
    <property type="entry name" value="Kinesin_motor_dom"/>
</dbReference>
<dbReference type="Proteomes" id="UP000002630">
    <property type="component" value="Linkage Group LG17"/>
</dbReference>
<keyword evidence="15" id="KW-1185">Reference proteome</keyword>
<dbReference type="SUPFAM" id="SSF52540">
    <property type="entry name" value="P-loop containing nucleoside triphosphate hydrolases"/>
    <property type="match status" value="1"/>
</dbReference>
<evidence type="ECO:0000256" key="4">
    <source>
        <dbReference type="ARBA" id="ARBA00022741"/>
    </source>
</evidence>
<organism evidence="14 15">
    <name type="scientific">Ectocarpus siliculosus</name>
    <name type="common">Brown alga</name>
    <name type="synonym">Conferva siliculosa</name>
    <dbReference type="NCBI Taxonomy" id="2880"/>
    <lineage>
        <taxon>Eukaryota</taxon>
        <taxon>Sar</taxon>
        <taxon>Stramenopiles</taxon>
        <taxon>Ochrophyta</taxon>
        <taxon>PX clade</taxon>
        <taxon>Phaeophyceae</taxon>
        <taxon>Ectocarpales</taxon>
        <taxon>Ectocarpaceae</taxon>
        <taxon>Ectocarpus</taxon>
    </lineage>
</organism>
<dbReference type="InterPro" id="IPR019821">
    <property type="entry name" value="Kinesin_motor_CS"/>
</dbReference>